<dbReference type="RefSeq" id="WP_288197542.1">
    <property type="nucleotide sequence ID" value="NZ_LT608334.1"/>
</dbReference>
<keyword evidence="1" id="KW-0813">Transport</keyword>
<reference evidence="6" key="1">
    <citation type="submission" date="2016-08" db="EMBL/GenBank/DDBJ databases">
        <authorList>
            <person name="Seilhamer J.J."/>
        </authorList>
    </citation>
    <scope>NUCLEOTIDE SEQUENCE</scope>
    <source>
        <strain evidence="6">86</strain>
    </source>
</reference>
<dbReference type="Pfam" id="PF03968">
    <property type="entry name" value="LptD_N"/>
    <property type="match status" value="1"/>
</dbReference>
<dbReference type="GO" id="GO:0001530">
    <property type="term" value="F:lipopolysaccharide binding"/>
    <property type="evidence" value="ECO:0007669"/>
    <property type="project" value="InterPro"/>
</dbReference>
<keyword evidence="3" id="KW-0574">Periplasm</keyword>
<sequence>MTVRMPRSSLLRRAAMASLLLTLALAPASAAEQTAKLPPTTYQGLGMSSDQPIQFESEQLEVHDQDKTAVFTGHVIVRQGTTVLKTDRLTVFYQGSPTGEGPQQVSRLEAKGNVLVTSPNQTASGDAGTFDTAANTILLTDNVVLTQGDNVIRGSKLLIDINTSQAKMLGGRVQMLIAPKSLDAKG</sequence>
<keyword evidence="2 4" id="KW-0732">Signal</keyword>
<dbReference type="PANTHER" id="PTHR36504">
    <property type="entry name" value="LIPOPOLYSACCHARIDE EXPORT SYSTEM PROTEIN LPTA"/>
    <property type="match status" value="1"/>
</dbReference>
<feature type="chain" id="PRO_5012623201" description="Organic solvent tolerance-like N-terminal domain-containing protein" evidence="4">
    <location>
        <begin position="31"/>
        <end position="186"/>
    </location>
</feature>
<name>A0A212LJQ7_9HYPH</name>
<dbReference type="InterPro" id="IPR005653">
    <property type="entry name" value="OstA-like_N"/>
</dbReference>
<evidence type="ECO:0000256" key="1">
    <source>
        <dbReference type="ARBA" id="ARBA00022448"/>
    </source>
</evidence>
<evidence type="ECO:0000256" key="3">
    <source>
        <dbReference type="ARBA" id="ARBA00022764"/>
    </source>
</evidence>
<dbReference type="PANTHER" id="PTHR36504:SF1">
    <property type="entry name" value="LIPOPOLYSACCHARIDE EXPORT SYSTEM PROTEIN LPTA"/>
    <property type="match status" value="1"/>
</dbReference>
<dbReference type="GO" id="GO:0009279">
    <property type="term" value="C:cell outer membrane"/>
    <property type="evidence" value="ECO:0007669"/>
    <property type="project" value="TreeGrafter"/>
</dbReference>
<protein>
    <recommendedName>
        <fullName evidence="5">Organic solvent tolerance-like N-terminal domain-containing protein</fullName>
    </recommendedName>
</protein>
<dbReference type="InterPro" id="IPR052037">
    <property type="entry name" value="LPS_export_LptA"/>
</dbReference>
<dbReference type="AlphaFoldDB" id="A0A212LJQ7"/>
<dbReference type="GO" id="GO:0030288">
    <property type="term" value="C:outer membrane-bounded periplasmic space"/>
    <property type="evidence" value="ECO:0007669"/>
    <property type="project" value="TreeGrafter"/>
</dbReference>
<accession>A0A212LJQ7</accession>
<evidence type="ECO:0000256" key="4">
    <source>
        <dbReference type="SAM" id="SignalP"/>
    </source>
</evidence>
<evidence type="ECO:0000259" key="5">
    <source>
        <dbReference type="Pfam" id="PF03968"/>
    </source>
</evidence>
<dbReference type="EMBL" id="FMJD01000010">
    <property type="protein sequence ID" value="SCM77727.1"/>
    <property type="molecule type" value="Genomic_DNA"/>
</dbReference>
<proteinExistence type="predicted"/>
<evidence type="ECO:0000256" key="2">
    <source>
        <dbReference type="ARBA" id="ARBA00022729"/>
    </source>
</evidence>
<dbReference type="GO" id="GO:0017089">
    <property type="term" value="F:glycolipid transfer activity"/>
    <property type="evidence" value="ECO:0007669"/>
    <property type="project" value="TreeGrafter"/>
</dbReference>
<organism evidence="6">
    <name type="scientific">uncultured Pleomorphomonas sp</name>
    <dbReference type="NCBI Taxonomy" id="442121"/>
    <lineage>
        <taxon>Bacteria</taxon>
        <taxon>Pseudomonadati</taxon>
        <taxon>Pseudomonadota</taxon>
        <taxon>Alphaproteobacteria</taxon>
        <taxon>Hyphomicrobiales</taxon>
        <taxon>Pleomorphomonadaceae</taxon>
        <taxon>Pleomorphomonas</taxon>
        <taxon>environmental samples</taxon>
    </lineage>
</organism>
<gene>
    <name evidence="6" type="ORF">KL86PLE_60042</name>
</gene>
<dbReference type="NCBIfam" id="TIGR03002">
    <property type="entry name" value="outer_YhbN_LptA"/>
    <property type="match status" value="1"/>
</dbReference>
<dbReference type="InterPro" id="IPR014340">
    <property type="entry name" value="LptA"/>
</dbReference>
<feature type="domain" description="Organic solvent tolerance-like N-terminal" evidence="5">
    <location>
        <begin position="56"/>
        <end position="163"/>
    </location>
</feature>
<evidence type="ECO:0000313" key="6">
    <source>
        <dbReference type="EMBL" id="SCM77727.1"/>
    </source>
</evidence>
<feature type="signal peptide" evidence="4">
    <location>
        <begin position="1"/>
        <end position="30"/>
    </location>
</feature>
<dbReference type="GO" id="GO:0015920">
    <property type="term" value="P:lipopolysaccharide transport"/>
    <property type="evidence" value="ECO:0007669"/>
    <property type="project" value="InterPro"/>
</dbReference>
<dbReference type="Gene3D" id="2.60.450.10">
    <property type="entry name" value="Lipopolysaccharide (LPS) transport protein A like domain"/>
    <property type="match status" value="1"/>
</dbReference>